<keyword evidence="3" id="KW-0808">Transferase</keyword>
<evidence type="ECO:0000256" key="7">
    <source>
        <dbReference type="SAM" id="Phobius"/>
    </source>
</evidence>
<dbReference type="Gene3D" id="3.20.20.80">
    <property type="entry name" value="Glycosidases"/>
    <property type="match status" value="1"/>
</dbReference>
<accession>A0ABS1WRI6</accession>
<keyword evidence="6 7" id="KW-0472">Membrane</keyword>
<dbReference type="PANTHER" id="PTHR43867">
    <property type="entry name" value="CELLULOSE SYNTHASE CATALYTIC SUBUNIT A [UDP-FORMING]"/>
    <property type="match status" value="1"/>
</dbReference>
<keyword evidence="5 7" id="KW-1133">Transmembrane helix</keyword>
<feature type="transmembrane region" description="Helical" evidence="7">
    <location>
        <begin position="710"/>
        <end position="732"/>
    </location>
</feature>
<dbReference type="Proteomes" id="UP000661077">
    <property type="component" value="Unassembled WGS sequence"/>
</dbReference>
<evidence type="ECO:0000256" key="4">
    <source>
        <dbReference type="ARBA" id="ARBA00022692"/>
    </source>
</evidence>
<keyword evidence="2" id="KW-0328">Glycosyltransferase</keyword>
<dbReference type="RefSeq" id="WP_203165553.1">
    <property type="nucleotide sequence ID" value="NZ_JAEVLS010000001.1"/>
</dbReference>
<dbReference type="InterPro" id="IPR050321">
    <property type="entry name" value="Glycosyltr_2/OpgH_subfam"/>
</dbReference>
<evidence type="ECO:0000256" key="3">
    <source>
        <dbReference type="ARBA" id="ARBA00022679"/>
    </source>
</evidence>
<comment type="caution">
    <text evidence="8">The sequence shown here is derived from an EMBL/GenBank/DDBJ whole genome shotgun (WGS) entry which is preliminary data.</text>
</comment>
<dbReference type="Gene3D" id="3.90.550.10">
    <property type="entry name" value="Spore Coat Polysaccharide Biosynthesis Protein SpsA, Chain A"/>
    <property type="match status" value="1"/>
</dbReference>
<dbReference type="EMBL" id="JAEVLS010000001">
    <property type="protein sequence ID" value="MBM0103590.1"/>
    <property type="molecule type" value="Genomic_DNA"/>
</dbReference>
<dbReference type="InterPro" id="IPR017853">
    <property type="entry name" value="GH"/>
</dbReference>
<dbReference type="PANTHER" id="PTHR43867:SF4">
    <property type="entry name" value="BETA-(1-3)-GLUCOSYL TRANSFERASE"/>
    <property type="match status" value="1"/>
</dbReference>
<keyword evidence="4 7" id="KW-0812">Transmembrane</keyword>
<keyword evidence="9" id="KW-1185">Reference proteome</keyword>
<sequence>MKWSGFLVAAVFAALTFGLWAYVNRPTAEPPWPAHVQGMAFSPFQAGQDPIVRNLPGEQQIDSDLRLLSGKVTAIRSYSTLNSLGLIPEIAARHDIKVTVGAWLDRRLATNDLEVAAAIELANKHANVIRLVIGNETILRGDLTVAQLIEQLDRVRDAVAQPVSTAEPWHVWVSNPELVEHVDYLAVHMLPYWEGIPVEQAIDYIDARMDQLQRAFPGKPIVIAEVGWPSDGRTREGAVASTSNQAMFLRRFLDRAKDEGYIYYLMEAFDQPWKARYQGAVEAYWGVYDVYRQPKFEFVKPIVRIPQWQTLATISVAIATVILCLLYVHSLALGTRGRSLLAVVVYAVATTMVWIIYDYSRRYLTVASVLIGTLLILGMLGVIAVLLTEALEWAEARWGKPRKRPFVAATAGAELPKVSIHVPAYNEPSAMLIETLDALARLDYPDYEVLVIDNNTPEPSVWQPVERHCRQLGERFKFFHVAPLAGFKAGALNFALKHTAADVQIVAVIDSDYKVEPHWLRSLVPAFADEKLAIMQSPQDYRDAEENAFKAMCYAEYRGFFHIGMVVRNERNAIIQHGTMTLVRRSALESVGGWAEWCITEDAELGLRLFEHGHEAQYLPVTYGRGLMPEKFIDYKKQRFRWAYGAVQILRAHAKILLSGDPRLTQGQRYHFIAGWLPWMADGLNLLFNIFALIWSTAMIVAPHRFDPPLIMFSVLPLALFAFKMAKLAHLYSSRVGANIRQTMAAALAGLALSHAVSVAVVKGLLTRNQPFFRTPKGKQPSALIEGFAAARAETAWLLALVMAAVGLTQQFTIAPGLVLGIPEELKAPDVSLWVAVLMIQAIPYGAALLMSLISALSLPARWLGRLPMSTGVPATAGIRAPDSAD</sequence>
<reference evidence="8 9" key="1">
    <citation type="journal article" date="2021" name="Int. J. Syst. Evol. Microbiol.">
        <title>Steroidobacter gossypii sp. nov., isolated from soil of cotton cropping field.</title>
        <authorList>
            <person name="Huang R."/>
            <person name="Yang S."/>
            <person name="Zhen C."/>
            <person name="Liu W."/>
        </authorList>
    </citation>
    <scope>NUCLEOTIDE SEQUENCE [LARGE SCALE GENOMIC DNA]</scope>
    <source>
        <strain evidence="8 9">S1-65</strain>
    </source>
</reference>
<evidence type="ECO:0000256" key="2">
    <source>
        <dbReference type="ARBA" id="ARBA00022676"/>
    </source>
</evidence>
<comment type="subcellular location">
    <subcellularLocation>
        <location evidence="1">Membrane</location>
        <topology evidence="1">Multi-pass membrane protein</topology>
    </subcellularLocation>
</comment>
<protein>
    <submittedName>
        <fullName evidence="8">Glycosyltransferase</fullName>
    </submittedName>
</protein>
<dbReference type="InterPro" id="IPR029044">
    <property type="entry name" value="Nucleotide-diphossugar_trans"/>
</dbReference>
<gene>
    <name evidence="8" type="ORF">JM946_02495</name>
</gene>
<dbReference type="SUPFAM" id="SSF53448">
    <property type="entry name" value="Nucleotide-diphospho-sugar transferases"/>
    <property type="match status" value="1"/>
</dbReference>
<name>A0ABS1WRI6_9GAMM</name>
<feature type="transmembrane region" description="Helical" evidence="7">
    <location>
        <begin position="308"/>
        <end position="328"/>
    </location>
</feature>
<organism evidence="8 9">
    <name type="scientific">Steroidobacter gossypii</name>
    <dbReference type="NCBI Taxonomy" id="2805490"/>
    <lineage>
        <taxon>Bacteria</taxon>
        <taxon>Pseudomonadati</taxon>
        <taxon>Pseudomonadota</taxon>
        <taxon>Gammaproteobacteria</taxon>
        <taxon>Steroidobacterales</taxon>
        <taxon>Steroidobacteraceae</taxon>
        <taxon>Steroidobacter</taxon>
    </lineage>
</organism>
<evidence type="ECO:0000313" key="8">
    <source>
        <dbReference type="EMBL" id="MBM0103590.1"/>
    </source>
</evidence>
<dbReference type="Pfam" id="PF13641">
    <property type="entry name" value="Glyco_tranf_2_3"/>
    <property type="match status" value="1"/>
</dbReference>
<evidence type="ECO:0000313" key="9">
    <source>
        <dbReference type="Proteomes" id="UP000661077"/>
    </source>
</evidence>
<feature type="transmembrane region" description="Helical" evidence="7">
    <location>
        <begin position="363"/>
        <end position="387"/>
    </location>
</feature>
<evidence type="ECO:0000256" key="5">
    <source>
        <dbReference type="ARBA" id="ARBA00022989"/>
    </source>
</evidence>
<feature type="transmembrane region" description="Helical" evidence="7">
    <location>
        <begin position="796"/>
        <end position="821"/>
    </location>
</feature>
<dbReference type="CDD" id="cd06435">
    <property type="entry name" value="CESA_NdvC_like"/>
    <property type="match status" value="1"/>
</dbReference>
<dbReference type="SUPFAM" id="SSF51445">
    <property type="entry name" value="(Trans)glycosidases"/>
    <property type="match status" value="1"/>
</dbReference>
<evidence type="ECO:0000256" key="6">
    <source>
        <dbReference type="ARBA" id="ARBA00023136"/>
    </source>
</evidence>
<proteinExistence type="predicted"/>
<evidence type="ECO:0000256" key="1">
    <source>
        <dbReference type="ARBA" id="ARBA00004141"/>
    </source>
</evidence>
<feature type="transmembrane region" description="Helical" evidence="7">
    <location>
        <begin position="833"/>
        <end position="859"/>
    </location>
</feature>
<feature type="transmembrane region" description="Helical" evidence="7">
    <location>
        <begin position="340"/>
        <end position="357"/>
    </location>
</feature>